<dbReference type="Proteomes" id="UP001186974">
    <property type="component" value="Unassembled WGS sequence"/>
</dbReference>
<keyword evidence="2" id="KW-1185">Reference proteome</keyword>
<comment type="caution">
    <text evidence="1">The sequence shown here is derived from an EMBL/GenBank/DDBJ whole genome shotgun (WGS) entry which is preliminary data.</text>
</comment>
<gene>
    <name evidence="1" type="ORF">LTS18_008876</name>
</gene>
<sequence>TLSAFIKEAGLPPDAGTSSKGDLTLERVLQEKKVFDLSVNFEKFSIEDGSREWNKHAPGVSHTVALPTAANILGASIESLTIEEQLSNSSVLCASTADRHLYMASPTDTERIISSGSNLQDSPILTYSSWDHRHMLCGSMSGKVVLYNTSTNQICDERRDHSKYVVKVATWSANNKVLIATAGWDSKVFLYAPSEAEVMKLGEPIASLVLPTNPEALLFVSHPDLSGEPMLLVARRDSTFLYYYRLPQSPGNTLHLLGKQNLAPHSNAWIAFTPSSVAMCPMDASLLAVATSAVPHMKIIIVRVMYPLLKDDPSIEATLAPAAIPEAPVSILDAADPLRPSPASQARAALALQDREDAAILINCSTMAPQTPYSTPVVVWRPDGTGVWVNSDDGVIRGIEARTGKVVAKLEGHEAGSKIRCLWSGMVQSENSETREEWLISGGFDQKLIIWKPKPK</sequence>
<organism evidence="1 2">
    <name type="scientific">Coniosporium uncinatum</name>
    <dbReference type="NCBI Taxonomy" id="93489"/>
    <lineage>
        <taxon>Eukaryota</taxon>
        <taxon>Fungi</taxon>
        <taxon>Dikarya</taxon>
        <taxon>Ascomycota</taxon>
        <taxon>Pezizomycotina</taxon>
        <taxon>Dothideomycetes</taxon>
        <taxon>Dothideomycetes incertae sedis</taxon>
        <taxon>Coniosporium</taxon>
    </lineage>
</organism>
<reference evidence="1" key="1">
    <citation type="submission" date="2024-09" db="EMBL/GenBank/DDBJ databases">
        <title>Black Yeasts Isolated from many extreme environments.</title>
        <authorList>
            <person name="Coleine C."/>
            <person name="Stajich J.E."/>
            <person name="Selbmann L."/>
        </authorList>
    </citation>
    <scope>NUCLEOTIDE SEQUENCE</scope>
    <source>
        <strain evidence="1">CCFEE 5737</strain>
    </source>
</reference>
<evidence type="ECO:0000313" key="2">
    <source>
        <dbReference type="Proteomes" id="UP001186974"/>
    </source>
</evidence>
<protein>
    <submittedName>
        <fullName evidence="1">Uncharacterized protein</fullName>
    </submittedName>
</protein>
<feature type="non-terminal residue" evidence="1">
    <location>
        <position position="1"/>
    </location>
</feature>
<proteinExistence type="predicted"/>
<accession>A0ACC3DX42</accession>
<name>A0ACC3DX42_9PEZI</name>
<dbReference type="EMBL" id="JAWDJW010000236">
    <property type="protein sequence ID" value="KAK3081232.1"/>
    <property type="molecule type" value="Genomic_DNA"/>
</dbReference>
<evidence type="ECO:0000313" key="1">
    <source>
        <dbReference type="EMBL" id="KAK3081232.1"/>
    </source>
</evidence>